<name>W2QWP0_PHYN3</name>
<accession>W2QWP0</accession>
<gene>
    <name evidence="1" type="ORF">PPTG_05386</name>
</gene>
<dbReference type="OrthoDB" id="129240at2759"/>
<dbReference type="VEuPathDB" id="FungiDB:PPTG_05386"/>
<protein>
    <submittedName>
        <fullName evidence="1">Uncharacterized protein</fullName>
    </submittedName>
</protein>
<dbReference type="GeneID" id="20175436"/>
<proteinExistence type="predicted"/>
<organism evidence="1 2">
    <name type="scientific">Phytophthora nicotianae (strain INRA-310)</name>
    <name type="common">Phytophthora parasitica</name>
    <dbReference type="NCBI Taxonomy" id="761204"/>
    <lineage>
        <taxon>Eukaryota</taxon>
        <taxon>Sar</taxon>
        <taxon>Stramenopiles</taxon>
        <taxon>Oomycota</taxon>
        <taxon>Peronosporomycetes</taxon>
        <taxon>Peronosporales</taxon>
        <taxon>Peronosporaceae</taxon>
        <taxon>Phytophthora</taxon>
    </lineage>
</organism>
<reference evidence="1 2" key="2">
    <citation type="submission" date="2013-11" db="EMBL/GenBank/DDBJ databases">
        <title>The Genome Sequence of Phytophthora parasitica INRA-310.</title>
        <authorList>
            <consortium name="The Broad Institute Genomics Platform"/>
            <person name="Russ C."/>
            <person name="Tyler B."/>
            <person name="Panabieres F."/>
            <person name="Shan W."/>
            <person name="Tripathy S."/>
            <person name="Grunwald N."/>
            <person name="Machado M."/>
            <person name="Johnson C.S."/>
            <person name="Arredondo F."/>
            <person name="Hong C."/>
            <person name="Coffey M."/>
            <person name="Young S.K."/>
            <person name="Zeng Q."/>
            <person name="Gargeya S."/>
            <person name="Fitzgerald M."/>
            <person name="Abouelleil A."/>
            <person name="Alvarado L."/>
            <person name="Chapman S.B."/>
            <person name="Gainer-Dewar J."/>
            <person name="Goldberg J."/>
            <person name="Griggs A."/>
            <person name="Gujja S."/>
            <person name="Hansen M."/>
            <person name="Howarth C."/>
            <person name="Imamovic A."/>
            <person name="Ireland A."/>
            <person name="Larimer J."/>
            <person name="McCowan C."/>
            <person name="Murphy C."/>
            <person name="Pearson M."/>
            <person name="Poon T.W."/>
            <person name="Priest M."/>
            <person name="Roberts A."/>
            <person name="Saif S."/>
            <person name="Shea T."/>
            <person name="Sykes S."/>
            <person name="Wortman J."/>
            <person name="Nusbaum C."/>
            <person name="Birren B."/>
        </authorList>
    </citation>
    <scope>NUCLEOTIDE SEQUENCE [LARGE SCALE GENOMIC DNA]</scope>
    <source>
        <strain evidence="1 2">INRA-310</strain>
    </source>
</reference>
<evidence type="ECO:0000313" key="2">
    <source>
        <dbReference type="Proteomes" id="UP000018817"/>
    </source>
</evidence>
<dbReference type="RefSeq" id="XP_008897176.1">
    <property type="nucleotide sequence ID" value="XM_008898928.1"/>
</dbReference>
<sequence>MPRTPGSKKLTLEKKVAIALFLVDLAGRGTGAVAAVKSAMATSKLGKTVEWEIWRSRKDAASLVRERPRKPKVTKQIKDEIARLVTRVLVIARQILRSLATRVPHVKPTLTEEHKQRRLQYCLMHVQ</sequence>
<reference evidence="2" key="1">
    <citation type="submission" date="2011-12" db="EMBL/GenBank/DDBJ databases">
        <authorList>
            <consortium name="The Broad Institute Genome Sequencing Platform"/>
            <person name="Russ C."/>
            <person name="Tyler B."/>
            <person name="Panabieres F."/>
            <person name="Shan W."/>
            <person name="Tripathy S."/>
            <person name="Grunwald N."/>
            <person name="Machado M."/>
            <person name="Young S.K."/>
            <person name="Zeng Q."/>
            <person name="Gargeya S."/>
            <person name="Fitzgerald M."/>
            <person name="Haas B."/>
            <person name="Abouelleil A."/>
            <person name="Alvarado L."/>
            <person name="Arachchi H.M."/>
            <person name="Berlin A."/>
            <person name="Chapman S.B."/>
            <person name="Gearin G."/>
            <person name="Goldberg J."/>
            <person name="Griggs A."/>
            <person name="Gujja S."/>
            <person name="Hansen M."/>
            <person name="Heiman D."/>
            <person name="Howarth C."/>
            <person name="Larimer J."/>
            <person name="Lui A."/>
            <person name="MacDonald P.J.P."/>
            <person name="McCowen C."/>
            <person name="Montmayeur A."/>
            <person name="Murphy C."/>
            <person name="Neiman D."/>
            <person name="Pearson M."/>
            <person name="Priest M."/>
            <person name="Roberts A."/>
            <person name="Saif S."/>
            <person name="Shea T."/>
            <person name="Sisk P."/>
            <person name="Stolte C."/>
            <person name="Sykes S."/>
            <person name="Wortman J."/>
            <person name="Nusbaum C."/>
            <person name="Birren B."/>
        </authorList>
    </citation>
    <scope>NUCLEOTIDE SEQUENCE [LARGE SCALE GENOMIC DNA]</scope>
    <source>
        <strain evidence="2">INRA-310</strain>
    </source>
</reference>
<evidence type="ECO:0000313" key="1">
    <source>
        <dbReference type="EMBL" id="ETN17637.1"/>
    </source>
</evidence>
<dbReference type="AlphaFoldDB" id="W2QWP0"/>
<dbReference type="EMBL" id="KI669567">
    <property type="protein sequence ID" value="ETN17637.1"/>
    <property type="molecule type" value="Genomic_DNA"/>
</dbReference>
<dbReference type="Proteomes" id="UP000018817">
    <property type="component" value="Unassembled WGS sequence"/>
</dbReference>